<dbReference type="Pfam" id="PF19036">
    <property type="entry name" value="Fuz_longin_1"/>
    <property type="match status" value="1"/>
</dbReference>
<feature type="compositionally biased region" description="Low complexity" evidence="4">
    <location>
        <begin position="1"/>
        <end position="18"/>
    </location>
</feature>
<sequence length="591" mass="66822">MNNEHQQQQQQQHQLNHQRSSSSIQHRPNNNNIIRSLLTKSPIKAQSTTNTTTSTNITLSLSSTPQNIPKEPPTPSRSNQKKTHSEEQATQPRKYHILTNAGKPVWSTEKEDEDRPDGDLTSQMGLIQAVISIFEADDHDQLRYIDAGQTKIAVMSRPPLYFLAVSNWGEPESTLRMHLEYLNLLIQSILSTTQLQKIFEQRPNYDLRGGLSGTESIFNGLVDRLQWDLSIMMASLTVYRCPPQIRDRISKLITPLNHSNLLEPQTDSFARKLLYSIVISNAQVVSVVRPKNHSVHPSDLQIIMTTILSSKSIKSSESWIPICLPGYNPTGFLHAYVNFEPGGKEVGLVLISKDRAGFYDAQRWAREIFKDPIWAEFHRLRSPLHPDPPSSLLSTSSSSSSSSSSKKPEEDHQPSSPPPSVQPLPSLKNPACGQYFLEDLGIPGLRHFIFKDKKFVQVSFPAWEDDYLIESNRQRLMTNYQKAFDLIHPKQPKLIKRINTDPSDPSSPDLDQDLPSSSSFNTSTTLPPPIKFTLFKTQFESVIGWINESHEIYVTVSPLISKSASILIVHSIVNWIKVHHQSLFLTSTNQF</sequence>
<accession>A0A5B0P4X2</accession>
<evidence type="ECO:0000313" key="9">
    <source>
        <dbReference type="EMBL" id="KAA1131906.1"/>
    </source>
</evidence>
<dbReference type="EMBL" id="VSWC01000067">
    <property type="protein sequence ID" value="KAA1096531.1"/>
    <property type="molecule type" value="Genomic_DNA"/>
</dbReference>
<keyword evidence="3" id="KW-0472">Membrane</keyword>
<gene>
    <name evidence="8" type="primary">MON1_1</name>
    <name evidence="9" type="synonym">MON1_5</name>
    <name evidence="8" type="ORF">PGT21_019383</name>
    <name evidence="9" type="ORF">PGTUg99_033271</name>
</gene>
<proteinExistence type="inferred from homology"/>
<dbReference type="GO" id="GO:0000329">
    <property type="term" value="C:fungal-type vacuole membrane"/>
    <property type="evidence" value="ECO:0007669"/>
    <property type="project" value="TreeGrafter"/>
</dbReference>
<dbReference type="EMBL" id="VDEP01000102">
    <property type="protein sequence ID" value="KAA1131906.1"/>
    <property type="molecule type" value="Genomic_DNA"/>
</dbReference>
<keyword evidence="3" id="KW-0967">Endosome</keyword>
<dbReference type="InterPro" id="IPR004353">
    <property type="entry name" value="Mon1"/>
</dbReference>
<evidence type="ECO:0000313" key="10">
    <source>
        <dbReference type="Proteomes" id="UP000324748"/>
    </source>
</evidence>
<dbReference type="InterPro" id="IPR043971">
    <property type="entry name" value="FUZ/MON1/HPS1_longin_2"/>
</dbReference>
<dbReference type="PANTHER" id="PTHR13027">
    <property type="entry name" value="SAND PROTEIN-RELATED"/>
    <property type="match status" value="1"/>
</dbReference>
<evidence type="ECO:0000259" key="6">
    <source>
        <dbReference type="Pfam" id="PF19037"/>
    </source>
</evidence>
<dbReference type="GO" id="GO:0032585">
    <property type="term" value="C:multivesicular body membrane"/>
    <property type="evidence" value="ECO:0007669"/>
    <property type="project" value="UniProtKB-SubCell"/>
</dbReference>
<evidence type="ECO:0000259" key="7">
    <source>
        <dbReference type="Pfam" id="PF19038"/>
    </source>
</evidence>
<feature type="region of interest" description="Disordered" evidence="4">
    <location>
        <begin position="496"/>
        <end position="522"/>
    </location>
</feature>
<dbReference type="PRINTS" id="PR01546">
    <property type="entry name" value="YEAST73DUF"/>
</dbReference>
<reference evidence="10 11" key="1">
    <citation type="submission" date="2019-05" db="EMBL/GenBank/DDBJ databases">
        <title>Emergence of the Ug99 lineage of the wheat stem rust pathogen through somatic hybridization.</title>
        <authorList>
            <person name="Li F."/>
            <person name="Upadhyaya N.M."/>
            <person name="Sperschneider J."/>
            <person name="Matny O."/>
            <person name="Nguyen-Phuc H."/>
            <person name="Mago R."/>
            <person name="Raley C."/>
            <person name="Miller M.E."/>
            <person name="Silverstein K.A.T."/>
            <person name="Henningsen E."/>
            <person name="Hirsch C.D."/>
            <person name="Visser B."/>
            <person name="Pretorius Z.A."/>
            <person name="Steffenson B.J."/>
            <person name="Schwessinger B."/>
            <person name="Dodds P.N."/>
            <person name="Figueroa M."/>
        </authorList>
    </citation>
    <scope>NUCLEOTIDE SEQUENCE [LARGE SCALE GENOMIC DNA]</scope>
    <source>
        <strain evidence="8">21-0</strain>
        <strain evidence="9 11">Ug99</strain>
    </source>
</reference>
<evidence type="ECO:0000313" key="8">
    <source>
        <dbReference type="EMBL" id="KAA1096531.1"/>
    </source>
</evidence>
<feature type="compositionally biased region" description="Low complexity" evidence="4">
    <location>
        <begin position="47"/>
        <end position="64"/>
    </location>
</feature>
<comment type="caution">
    <text evidence="8">The sequence shown here is derived from an EMBL/GenBank/DDBJ whole genome shotgun (WGS) entry which is preliminary data.</text>
</comment>
<evidence type="ECO:0000256" key="4">
    <source>
        <dbReference type="SAM" id="MobiDB-lite"/>
    </source>
</evidence>
<keyword evidence="10" id="KW-1185">Reference proteome</keyword>
<dbReference type="InterPro" id="IPR043970">
    <property type="entry name" value="FUZ/MON1/HPS1_longin_3"/>
</dbReference>
<dbReference type="GO" id="GO:0006914">
    <property type="term" value="P:autophagy"/>
    <property type="evidence" value="ECO:0007669"/>
    <property type="project" value="UniProtKB-UniRule"/>
</dbReference>
<comment type="subcellular location">
    <subcellularLocation>
        <location evidence="3">Endosome</location>
        <location evidence="3">Multivesicular body membrane</location>
        <topology evidence="3">Peripheral membrane protein</topology>
    </subcellularLocation>
    <subcellularLocation>
        <location evidence="1 3">Prevacuolar compartment membrane</location>
        <topology evidence="1 3">Peripheral membrane protein</topology>
    </subcellularLocation>
    <subcellularLocation>
        <location evidence="3">Vacuole membrane</location>
        <topology evidence="3">Peripheral membrane protein</topology>
    </subcellularLocation>
</comment>
<feature type="compositionally biased region" description="Polar residues" evidence="4">
    <location>
        <begin position="19"/>
        <end position="34"/>
    </location>
</feature>
<dbReference type="Pfam" id="PF19037">
    <property type="entry name" value="Fuz_longin_2"/>
    <property type="match status" value="1"/>
</dbReference>
<keyword evidence="3" id="KW-0072">Autophagy</keyword>
<dbReference type="AlphaFoldDB" id="A0A5B0P4X2"/>
<feature type="domain" description="FUZ/MON1/HPS1 second Longin" evidence="6">
    <location>
        <begin position="272"/>
        <end position="369"/>
    </location>
</feature>
<feature type="domain" description="FUZ/MON1/HPS1 first Longin" evidence="5">
    <location>
        <begin position="95"/>
        <end position="219"/>
    </location>
</feature>
<dbReference type="Proteomes" id="UP000324748">
    <property type="component" value="Unassembled WGS sequence"/>
</dbReference>
<organism evidence="8 10">
    <name type="scientific">Puccinia graminis f. sp. tritici</name>
    <dbReference type="NCBI Taxonomy" id="56615"/>
    <lineage>
        <taxon>Eukaryota</taxon>
        <taxon>Fungi</taxon>
        <taxon>Dikarya</taxon>
        <taxon>Basidiomycota</taxon>
        <taxon>Pucciniomycotina</taxon>
        <taxon>Pucciniomycetes</taxon>
        <taxon>Pucciniales</taxon>
        <taxon>Pucciniaceae</taxon>
        <taxon>Puccinia</taxon>
    </lineage>
</organism>
<feature type="compositionally biased region" description="Low complexity" evidence="4">
    <location>
        <begin position="501"/>
        <end position="519"/>
    </location>
</feature>
<keyword evidence="3" id="KW-0813">Transport</keyword>
<evidence type="ECO:0000256" key="2">
    <source>
        <dbReference type="ARBA" id="ARBA00018132"/>
    </source>
</evidence>
<dbReference type="Pfam" id="PF19038">
    <property type="entry name" value="Fuz_longin_3"/>
    <property type="match status" value="1"/>
</dbReference>
<keyword evidence="3" id="KW-0653">Protein transport</keyword>
<dbReference type="Proteomes" id="UP000325313">
    <property type="component" value="Unassembled WGS sequence"/>
</dbReference>
<comment type="function">
    <text evidence="3">Required for multiple vacuole delivery pathways including the cytoplasm to vacuole transport (Cvt), autophagy, pexophagy and endocytosis.</text>
</comment>
<evidence type="ECO:0000256" key="1">
    <source>
        <dbReference type="ARBA" id="ARBA00004380"/>
    </source>
</evidence>
<feature type="domain" description="FUZ/MON1/HPS1 third Longin" evidence="7">
    <location>
        <begin position="444"/>
        <end position="578"/>
    </location>
</feature>
<comment type="similarity">
    <text evidence="3">Belongs to the MON1/SAND family.</text>
</comment>
<keyword evidence="3" id="KW-0926">Vacuole</keyword>
<protein>
    <recommendedName>
        <fullName evidence="2 3">Vacuolar fusion protein MON1</fullName>
    </recommendedName>
</protein>
<feature type="region of interest" description="Disordered" evidence="4">
    <location>
        <begin position="1"/>
        <end position="118"/>
    </location>
</feature>
<evidence type="ECO:0000313" key="11">
    <source>
        <dbReference type="Proteomes" id="UP000325313"/>
    </source>
</evidence>
<dbReference type="PANTHER" id="PTHR13027:SF7">
    <property type="entry name" value="VACUOLAR FUSION PROTEIN MON1 HOMOLOG"/>
    <property type="match status" value="1"/>
</dbReference>
<dbReference type="OrthoDB" id="272411at2759"/>
<dbReference type="InterPro" id="IPR043972">
    <property type="entry name" value="FUZ/MON1/HPS1_longin_1"/>
</dbReference>
<dbReference type="GO" id="GO:0006623">
    <property type="term" value="P:protein targeting to vacuole"/>
    <property type="evidence" value="ECO:0007669"/>
    <property type="project" value="UniProtKB-UniRule"/>
</dbReference>
<dbReference type="GO" id="GO:0035658">
    <property type="term" value="C:Mon1-Ccz1 complex"/>
    <property type="evidence" value="ECO:0007669"/>
    <property type="project" value="TreeGrafter"/>
</dbReference>
<feature type="compositionally biased region" description="Low complexity" evidence="4">
    <location>
        <begin position="390"/>
        <end position="405"/>
    </location>
</feature>
<dbReference type="GO" id="GO:0016192">
    <property type="term" value="P:vesicle-mediated transport"/>
    <property type="evidence" value="ECO:0007669"/>
    <property type="project" value="InterPro"/>
</dbReference>
<evidence type="ECO:0000256" key="3">
    <source>
        <dbReference type="RuleBase" id="RU367048"/>
    </source>
</evidence>
<feature type="region of interest" description="Disordered" evidence="4">
    <location>
        <begin position="386"/>
        <end position="425"/>
    </location>
</feature>
<name>A0A5B0P4X2_PUCGR</name>
<evidence type="ECO:0000259" key="5">
    <source>
        <dbReference type="Pfam" id="PF19036"/>
    </source>
</evidence>